<dbReference type="EMBL" id="CP003362">
    <property type="protein sequence ID" value="AGB50144.1"/>
    <property type="molecule type" value="Genomic_DNA"/>
</dbReference>
<comment type="cofactor">
    <cofactor evidence="6">
        <name>Mg(2+)</name>
        <dbReference type="ChEBI" id="CHEBI:18420"/>
    </cofactor>
</comment>
<dbReference type="InterPro" id="IPR000836">
    <property type="entry name" value="PRTase_dom"/>
</dbReference>
<evidence type="ECO:0000313" key="8">
    <source>
        <dbReference type="EMBL" id="AGB50144.1"/>
    </source>
</evidence>
<proteinExistence type="inferred from homology"/>
<dbReference type="PANTHER" id="PTHR19278">
    <property type="entry name" value="OROTATE PHOSPHORIBOSYLTRANSFERASE"/>
    <property type="match status" value="1"/>
</dbReference>
<feature type="domain" description="Phosphoribosyltransferase" evidence="7">
    <location>
        <begin position="49"/>
        <end position="159"/>
    </location>
</feature>
<feature type="binding site" description="in other chain" evidence="6">
    <location>
        <position position="98"/>
    </location>
    <ligand>
        <name>5-phospho-alpha-D-ribose 1-diphosphate</name>
        <dbReference type="ChEBI" id="CHEBI:58017"/>
        <note>ligand shared between dimeric partners</note>
    </ligand>
</feature>
<comment type="catalytic activity">
    <reaction evidence="6">
        <text>orotidine 5'-phosphate + diphosphate = orotate + 5-phospho-alpha-D-ribose 1-diphosphate</text>
        <dbReference type="Rhea" id="RHEA:10380"/>
        <dbReference type="ChEBI" id="CHEBI:30839"/>
        <dbReference type="ChEBI" id="CHEBI:33019"/>
        <dbReference type="ChEBI" id="CHEBI:57538"/>
        <dbReference type="ChEBI" id="CHEBI:58017"/>
        <dbReference type="EC" id="2.4.2.10"/>
    </reaction>
</comment>
<evidence type="ECO:0000256" key="2">
    <source>
        <dbReference type="ARBA" id="ARBA00011971"/>
    </source>
</evidence>
<dbReference type="Pfam" id="PF00156">
    <property type="entry name" value="Pribosyltran"/>
    <property type="match status" value="1"/>
</dbReference>
<comment type="subunit">
    <text evidence="6">Homodimer.</text>
</comment>
<dbReference type="GO" id="GO:0044205">
    <property type="term" value="P:'de novo' UMP biosynthetic process"/>
    <property type="evidence" value="ECO:0007669"/>
    <property type="project" value="UniProtKB-UniRule"/>
</dbReference>
<dbReference type="NCBIfam" id="TIGR00336">
    <property type="entry name" value="pyrE"/>
    <property type="match status" value="1"/>
</dbReference>
<comment type="caution">
    <text evidence="6">Lacks conserved residue(s) required for the propagation of feature annotation.</text>
</comment>
<dbReference type="AlphaFoldDB" id="L0L1I4"/>
<evidence type="ECO:0000313" key="9">
    <source>
        <dbReference type="Proteomes" id="UP000010866"/>
    </source>
</evidence>
<keyword evidence="5 6" id="KW-0665">Pyrimidine biosynthesis</keyword>
<evidence type="ECO:0000256" key="5">
    <source>
        <dbReference type="ARBA" id="ARBA00022975"/>
    </source>
</evidence>
<evidence type="ECO:0000256" key="4">
    <source>
        <dbReference type="ARBA" id="ARBA00022679"/>
    </source>
</evidence>
<dbReference type="OrthoDB" id="9089at2157"/>
<dbReference type="Gene3D" id="3.40.50.2020">
    <property type="match status" value="1"/>
</dbReference>
<feature type="binding site" description="in other chain" evidence="6">
    <location>
        <begin position="123"/>
        <end position="131"/>
    </location>
    <ligand>
        <name>5-phospho-alpha-D-ribose 1-diphosphate</name>
        <dbReference type="ChEBI" id="CHEBI:58017"/>
        <note>ligand shared between dimeric partners</note>
    </ligand>
</feature>
<dbReference type="SUPFAM" id="SSF53271">
    <property type="entry name" value="PRTase-like"/>
    <property type="match status" value="1"/>
</dbReference>
<comment type="pathway">
    <text evidence="1 6">Pyrimidine metabolism; UMP biosynthesis via de novo pathway; UMP from orotate: step 1/2.</text>
</comment>
<evidence type="ECO:0000256" key="1">
    <source>
        <dbReference type="ARBA" id="ARBA00004889"/>
    </source>
</evidence>
<gene>
    <name evidence="6" type="primary">pyrE</name>
    <name evidence="8" type="ordered locus">Metho_1972</name>
</gene>
<dbReference type="PANTHER" id="PTHR19278:SF9">
    <property type="entry name" value="URIDINE 5'-MONOPHOSPHATE SYNTHASE"/>
    <property type="match status" value="1"/>
</dbReference>
<dbReference type="RefSeq" id="WP_015325309.1">
    <property type="nucleotide sequence ID" value="NC_019977.1"/>
</dbReference>
<keyword evidence="6" id="KW-0460">Magnesium</keyword>
<feature type="binding site" evidence="6">
    <location>
        <position position="97"/>
    </location>
    <ligand>
        <name>5-phospho-alpha-D-ribose 1-diphosphate</name>
        <dbReference type="ChEBI" id="CHEBI:58017"/>
        <note>ligand shared between dimeric partners</note>
    </ligand>
</feature>
<name>L0L1I4_METHD</name>
<sequence>MLMDIENDRKSILISALKNCGAVKFGDFTLASGKKSKYYVDIKKASTDPATLTVIAEQAAALIGNEDVDMVGGVALGGVPLATAVSLTSGIPLLIVRKEEKGYGTGGRFIGDLSKGSRVILIEDVTTSGGSVKDAIAAIREAGGFVDAVITVVDREEGAQQSLAALGVKLIPLVGASDLIQ</sequence>
<dbReference type="InterPro" id="IPR029057">
    <property type="entry name" value="PRTase-like"/>
</dbReference>
<reference evidence="8 9" key="1">
    <citation type="submission" date="2012-02" db="EMBL/GenBank/DDBJ databases">
        <title>Complete sequence of chromosome of Methanomethylovorans hollandica DSM 15978.</title>
        <authorList>
            <person name="Lucas S."/>
            <person name="Copeland A."/>
            <person name="Lapidus A."/>
            <person name="Glavina del Rio T."/>
            <person name="Dalin E."/>
            <person name="Tice H."/>
            <person name="Bruce D."/>
            <person name="Goodwin L."/>
            <person name="Pitluck S."/>
            <person name="Peters L."/>
            <person name="Mikhailova N."/>
            <person name="Held B."/>
            <person name="Kyrpides N."/>
            <person name="Mavromatis K."/>
            <person name="Ivanova N."/>
            <person name="Brettin T."/>
            <person name="Detter J.C."/>
            <person name="Han C."/>
            <person name="Larimer F."/>
            <person name="Land M."/>
            <person name="Hauser L."/>
            <person name="Markowitz V."/>
            <person name="Cheng J.-F."/>
            <person name="Hugenholtz P."/>
            <person name="Woyke T."/>
            <person name="Wu D."/>
            <person name="Spring S."/>
            <person name="Schroeder M."/>
            <person name="Brambilla E."/>
            <person name="Klenk H.-P."/>
            <person name="Eisen J.A."/>
        </authorList>
    </citation>
    <scope>NUCLEOTIDE SEQUENCE [LARGE SCALE GENOMIC DNA]</scope>
    <source>
        <strain evidence="9">DSM 15978 / NBRC 107637 / DMS1</strain>
    </source>
</reference>
<dbReference type="HOGENOM" id="CLU_074878_2_0_2"/>
<keyword evidence="4 6" id="KW-0808">Transferase</keyword>
<dbReference type="GO" id="GO:0019856">
    <property type="term" value="P:pyrimidine nucleobase biosynthetic process"/>
    <property type="evidence" value="ECO:0007669"/>
    <property type="project" value="TreeGrafter"/>
</dbReference>
<accession>L0L1I4</accession>
<dbReference type="UniPathway" id="UPA00070">
    <property type="reaction ID" value="UER00119"/>
</dbReference>
<dbReference type="GO" id="GO:0004588">
    <property type="term" value="F:orotate phosphoribosyltransferase activity"/>
    <property type="evidence" value="ECO:0007669"/>
    <property type="project" value="UniProtKB-UniRule"/>
</dbReference>
<feature type="binding site" evidence="6">
    <location>
        <position position="101"/>
    </location>
    <ligand>
        <name>5-phospho-alpha-D-ribose 1-diphosphate</name>
        <dbReference type="ChEBI" id="CHEBI:58017"/>
        <note>ligand shared between dimeric partners</note>
    </ligand>
</feature>
<dbReference type="HAMAP" id="MF_01208">
    <property type="entry name" value="PyrE"/>
    <property type="match status" value="1"/>
</dbReference>
<evidence type="ECO:0000259" key="7">
    <source>
        <dbReference type="Pfam" id="PF00156"/>
    </source>
</evidence>
<keyword evidence="9" id="KW-1185">Reference proteome</keyword>
<protein>
    <recommendedName>
        <fullName evidence="2 6">Orotate phosphoribosyltransferase</fullName>
        <shortName evidence="6">OPRT</shortName>
        <shortName evidence="6">OPRTase</shortName>
        <ecNumber evidence="2 6">2.4.2.10</ecNumber>
    </recommendedName>
</protein>
<comment type="similarity">
    <text evidence="6">Belongs to the purine/pyrimidine phosphoribosyltransferase family. PyrE subfamily.</text>
</comment>
<dbReference type="KEGG" id="mhz:Metho_1972"/>
<comment type="function">
    <text evidence="6">Catalyzes the transfer of a ribosyl phosphate group from 5-phosphoribose 1-diphosphate to orotate, leading to the formation of orotidine monophosphate (OMP).</text>
</comment>
<dbReference type="Proteomes" id="UP000010866">
    <property type="component" value="Chromosome"/>
</dbReference>
<evidence type="ECO:0000256" key="3">
    <source>
        <dbReference type="ARBA" id="ARBA00022676"/>
    </source>
</evidence>
<feature type="binding site" evidence="6">
    <location>
        <position position="127"/>
    </location>
    <ligand>
        <name>orotate</name>
        <dbReference type="ChEBI" id="CHEBI:30839"/>
    </ligand>
</feature>
<organism evidence="8 9">
    <name type="scientific">Methanomethylovorans hollandica (strain DSM 15978 / NBRC 107637 / DMS1)</name>
    <dbReference type="NCBI Taxonomy" id="867904"/>
    <lineage>
        <taxon>Archaea</taxon>
        <taxon>Methanobacteriati</taxon>
        <taxon>Methanobacteriota</taxon>
        <taxon>Stenosarchaea group</taxon>
        <taxon>Methanomicrobia</taxon>
        <taxon>Methanosarcinales</taxon>
        <taxon>Methanosarcinaceae</taxon>
        <taxon>Methanomethylovorans</taxon>
    </lineage>
</organism>
<dbReference type="InterPro" id="IPR023031">
    <property type="entry name" value="OPRT"/>
</dbReference>
<dbReference type="CDD" id="cd06223">
    <property type="entry name" value="PRTases_typeI"/>
    <property type="match status" value="1"/>
</dbReference>
<dbReference type="STRING" id="867904.Metho_1972"/>
<dbReference type="InterPro" id="IPR004467">
    <property type="entry name" value="Or_phspho_trans_dom"/>
</dbReference>
<evidence type="ECO:0000256" key="6">
    <source>
        <dbReference type="HAMAP-Rule" id="MF_01208"/>
    </source>
</evidence>
<dbReference type="GO" id="GO:0000287">
    <property type="term" value="F:magnesium ion binding"/>
    <property type="evidence" value="ECO:0007669"/>
    <property type="project" value="UniProtKB-UniRule"/>
</dbReference>
<dbReference type="EC" id="2.4.2.10" evidence="2 6"/>
<feature type="binding site" evidence="6">
    <location>
        <position position="155"/>
    </location>
    <ligand>
        <name>orotate</name>
        <dbReference type="ChEBI" id="CHEBI:30839"/>
    </ligand>
</feature>
<keyword evidence="3 6" id="KW-0328">Glycosyltransferase</keyword>
<dbReference type="GeneID" id="14406485"/>